<keyword evidence="2" id="KW-1185">Reference proteome</keyword>
<sequence length="42" mass="5012">MLSLSSVPYWKIKADHGSVYLLGTRYPRYKLQNRNTTFYLTE</sequence>
<accession>A0A1V6SBD0</accession>
<gene>
    <name evidence="1" type="ORF">PENVUL_c002G04074</name>
</gene>
<dbReference type="AlphaFoldDB" id="A0A1V6SBD0"/>
<dbReference type="EMBL" id="MDYP01000002">
    <property type="protein sequence ID" value="OQE11342.1"/>
    <property type="molecule type" value="Genomic_DNA"/>
</dbReference>
<protein>
    <submittedName>
        <fullName evidence="1">Uncharacterized protein</fullName>
    </submittedName>
</protein>
<proteinExistence type="predicted"/>
<name>A0A1V6SBD0_9EURO</name>
<evidence type="ECO:0000313" key="2">
    <source>
        <dbReference type="Proteomes" id="UP000191518"/>
    </source>
</evidence>
<comment type="caution">
    <text evidence="1">The sequence shown here is derived from an EMBL/GenBank/DDBJ whole genome shotgun (WGS) entry which is preliminary data.</text>
</comment>
<dbReference type="Proteomes" id="UP000191518">
    <property type="component" value="Unassembled WGS sequence"/>
</dbReference>
<organism evidence="1 2">
    <name type="scientific">Penicillium vulpinum</name>
    <dbReference type="NCBI Taxonomy" id="29845"/>
    <lineage>
        <taxon>Eukaryota</taxon>
        <taxon>Fungi</taxon>
        <taxon>Dikarya</taxon>
        <taxon>Ascomycota</taxon>
        <taxon>Pezizomycotina</taxon>
        <taxon>Eurotiomycetes</taxon>
        <taxon>Eurotiomycetidae</taxon>
        <taxon>Eurotiales</taxon>
        <taxon>Aspergillaceae</taxon>
        <taxon>Penicillium</taxon>
    </lineage>
</organism>
<evidence type="ECO:0000313" key="1">
    <source>
        <dbReference type="EMBL" id="OQE11342.1"/>
    </source>
</evidence>
<reference evidence="2" key="1">
    <citation type="journal article" date="2017" name="Nat. Microbiol.">
        <title>Global analysis of biosynthetic gene clusters reveals vast potential of secondary metabolite production in Penicillium species.</title>
        <authorList>
            <person name="Nielsen J.C."/>
            <person name="Grijseels S."/>
            <person name="Prigent S."/>
            <person name="Ji B."/>
            <person name="Dainat J."/>
            <person name="Nielsen K.F."/>
            <person name="Frisvad J.C."/>
            <person name="Workman M."/>
            <person name="Nielsen J."/>
        </authorList>
    </citation>
    <scope>NUCLEOTIDE SEQUENCE [LARGE SCALE GENOMIC DNA]</scope>
    <source>
        <strain evidence="2">IBT 29486</strain>
    </source>
</reference>